<dbReference type="Pfam" id="PF16193">
    <property type="entry name" value="AAA_assoc_2"/>
    <property type="match status" value="1"/>
</dbReference>
<evidence type="ECO:0000256" key="5">
    <source>
        <dbReference type="SAM" id="MobiDB-lite"/>
    </source>
</evidence>
<feature type="compositionally biased region" description="Basic residues" evidence="5">
    <location>
        <begin position="542"/>
        <end position="551"/>
    </location>
</feature>
<dbReference type="OrthoDB" id="10265467at2759"/>
<dbReference type="Pfam" id="PF12002">
    <property type="entry name" value="MgsA_C"/>
    <property type="match status" value="1"/>
</dbReference>
<dbReference type="GO" id="GO:0000731">
    <property type="term" value="P:DNA synthesis involved in DNA repair"/>
    <property type="evidence" value="ECO:0007669"/>
    <property type="project" value="TreeGrafter"/>
</dbReference>
<gene>
    <name evidence="7" type="ORF">LUZ63_020624</name>
</gene>
<protein>
    <recommendedName>
        <fullName evidence="6">AAA+ ATPase domain-containing protein</fullName>
    </recommendedName>
</protein>
<sequence>MVEPDRAPAREDVETTARCTGSRRARPPVVERLSRPLTVVWASTRSTGGGGPARRRVARRDGGRRVSGDEPLLDLPDVAPAARSGGGGAGTLAGNAHSSAPLAVRMRPRTLEELAGQQHLLAPGAPLRRLVEGDQPMSLLLWGPPGTGKTTIASIVSQQTNRHFVEVSAVAAGVKEVRAAIDTSRNRLARTGEETVLFVDEVHRFTKAQQDALLPGVENRWVTLVAATTENPFFSVISPLLSRSLLLTLEPLTDDDVAGLIDAALTAERGLGGEVGLDDDAREHLVRLAGGDARRGLTYLEAAAGAAVSSGAATIDLATTERAVDRAAVRYDRQGDQHYDVTSAFIKSVRGSDADAALHYLARMIEAGEDPRFIARRLVILASEDVGLADPTALTTAVAAAQTIALIGMPEGRLTLAQATIALSVAPKSNAVTRAIDAAQADVRRGLVGAVPPHLRDAHYPGAKDLGHGTRYTYAHDAPYAVAEQQYAPDELLEARYYDPTTHGAEAGVKERWERVRRMVRGRDRRPAGRRRAGPAGAAPARRGRVPHHPPRGAGRAGAADAADGPRLRGPLGHAGRAAGQGGGPGPRAAPGALAGQPQPDRLRGAPGGAPLAQGAPPGDARGVARDEGPRACPGPGAAAGAGARLMRPLWFVAGAGAGLWVAFKARRAAEALTPEGFGDRVAGLQVGWEMFADEVRAGMSEKESELRARVARLEAGEQQRQLPAGPTDAPARGDRQQDGPQEGPADGQQ</sequence>
<accession>A0A9P9Z8I8</accession>
<evidence type="ECO:0000256" key="4">
    <source>
        <dbReference type="ARBA" id="ARBA00022840"/>
    </source>
</evidence>
<dbReference type="FunFam" id="1.20.272.10:FF:000001">
    <property type="entry name" value="Putative AAA family ATPase"/>
    <property type="match status" value="1"/>
</dbReference>
<evidence type="ECO:0000256" key="2">
    <source>
        <dbReference type="ARBA" id="ARBA00008959"/>
    </source>
</evidence>
<dbReference type="InterPro" id="IPR003959">
    <property type="entry name" value="ATPase_AAA_core"/>
</dbReference>
<feature type="compositionally biased region" description="Basic and acidic residues" evidence="5">
    <location>
        <begin position="703"/>
        <end position="718"/>
    </location>
</feature>
<dbReference type="InterPro" id="IPR021886">
    <property type="entry name" value="MgsA_C"/>
</dbReference>
<comment type="function">
    <text evidence="1">May be involved in DNA replication and thus regulate cell proliferation.</text>
</comment>
<feature type="compositionally biased region" description="Low complexity" evidence="5">
    <location>
        <begin position="587"/>
        <end position="600"/>
    </location>
</feature>
<name>A0A9P9Z8I8_9POAL</name>
<proteinExistence type="inferred from homology"/>
<dbReference type="GO" id="GO:0008047">
    <property type="term" value="F:enzyme activator activity"/>
    <property type="evidence" value="ECO:0007669"/>
    <property type="project" value="TreeGrafter"/>
</dbReference>
<dbReference type="CDD" id="cd18139">
    <property type="entry name" value="HLD_clamp_RarA"/>
    <property type="match status" value="1"/>
</dbReference>
<comment type="caution">
    <text evidence="7">The sequence shown here is derived from an EMBL/GenBank/DDBJ whole genome shotgun (WGS) entry which is preliminary data.</text>
</comment>
<feature type="region of interest" description="Disordered" evidence="5">
    <location>
        <begin position="43"/>
        <end position="96"/>
    </location>
</feature>
<dbReference type="InterPro" id="IPR051314">
    <property type="entry name" value="AAA_ATPase_RarA/MGS1/WRNIP1"/>
</dbReference>
<dbReference type="Proteomes" id="UP001151287">
    <property type="component" value="Unassembled WGS sequence"/>
</dbReference>
<dbReference type="GO" id="GO:0005524">
    <property type="term" value="F:ATP binding"/>
    <property type="evidence" value="ECO:0007669"/>
    <property type="project" value="UniProtKB-KW"/>
</dbReference>
<dbReference type="PANTHER" id="PTHR13779">
    <property type="entry name" value="WERNER HELICASE-INTERACTING PROTEIN 1 FAMILY MEMBER"/>
    <property type="match status" value="1"/>
</dbReference>
<dbReference type="SUPFAM" id="SSF52540">
    <property type="entry name" value="P-loop containing nucleoside triphosphate hydrolases"/>
    <property type="match status" value="1"/>
</dbReference>
<dbReference type="InterPro" id="IPR003593">
    <property type="entry name" value="AAA+_ATPase"/>
</dbReference>
<feature type="compositionally biased region" description="Basic and acidic residues" evidence="5">
    <location>
        <begin position="59"/>
        <end position="68"/>
    </location>
</feature>
<dbReference type="InterPro" id="IPR027417">
    <property type="entry name" value="P-loop_NTPase"/>
</dbReference>
<dbReference type="PRINTS" id="PR00830">
    <property type="entry name" value="ENDOLAPTASE"/>
</dbReference>
<dbReference type="Gene3D" id="1.20.272.10">
    <property type="match status" value="1"/>
</dbReference>
<dbReference type="CDD" id="cd00009">
    <property type="entry name" value="AAA"/>
    <property type="match status" value="1"/>
</dbReference>
<evidence type="ECO:0000313" key="7">
    <source>
        <dbReference type="EMBL" id="KAJ1684331.1"/>
    </source>
</evidence>
<reference evidence="7" key="1">
    <citation type="journal article" date="2022" name="Cell">
        <title>Repeat-based holocentromeres influence genome architecture and karyotype evolution.</title>
        <authorList>
            <person name="Hofstatter P.G."/>
            <person name="Thangavel G."/>
            <person name="Lux T."/>
            <person name="Neumann P."/>
            <person name="Vondrak T."/>
            <person name="Novak P."/>
            <person name="Zhang M."/>
            <person name="Costa L."/>
            <person name="Castellani M."/>
            <person name="Scott A."/>
            <person name="Toegelov H."/>
            <person name="Fuchs J."/>
            <person name="Mata-Sucre Y."/>
            <person name="Dias Y."/>
            <person name="Vanzela A.L.L."/>
            <person name="Huettel B."/>
            <person name="Almeida C.C.S."/>
            <person name="Simkova H."/>
            <person name="Souza G."/>
            <person name="Pedrosa-Harand A."/>
            <person name="Macas J."/>
            <person name="Mayer K.F.X."/>
            <person name="Houben A."/>
            <person name="Marques A."/>
        </authorList>
    </citation>
    <scope>NUCLEOTIDE SEQUENCE</scope>
    <source>
        <strain evidence="7">RhyBre1mFocal</strain>
    </source>
</reference>
<feature type="compositionally biased region" description="Low complexity" evidence="5">
    <location>
        <begin position="609"/>
        <end position="621"/>
    </location>
</feature>
<dbReference type="EMBL" id="JAMQYH010000041">
    <property type="protein sequence ID" value="KAJ1684331.1"/>
    <property type="molecule type" value="Genomic_DNA"/>
</dbReference>
<evidence type="ECO:0000259" key="6">
    <source>
        <dbReference type="SMART" id="SM00382"/>
    </source>
</evidence>
<dbReference type="GO" id="GO:0017116">
    <property type="term" value="F:single-stranded DNA helicase activity"/>
    <property type="evidence" value="ECO:0007669"/>
    <property type="project" value="TreeGrafter"/>
</dbReference>
<comment type="similarity">
    <text evidence="2">Belongs to the AAA ATPase family. RarA/MGS1/WRNIP1 subfamily.</text>
</comment>
<dbReference type="InterPro" id="IPR008921">
    <property type="entry name" value="DNA_pol3_clamp-load_cplx_C"/>
</dbReference>
<organism evidence="7 8">
    <name type="scientific">Rhynchospora breviuscula</name>
    <dbReference type="NCBI Taxonomy" id="2022672"/>
    <lineage>
        <taxon>Eukaryota</taxon>
        <taxon>Viridiplantae</taxon>
        <taxon>Streptophyta</taxon>
        <taxon>Embryophyta</taxon>
        <taxon>Tracheophyta</taxon>
        <taxon>Spermatophyta</taxon>
        <taxon>Magnoliopsida</taxon>
        <taxon>Liliopsida</taxon>
        <taxon>Poales</taxon>
        <taxon>Cyperaceae</taxon>
        <taxon>Cyperoideae</taxon>
        <taxon>Rhynchosporeae</taxon>
        <taxon>Rhynchospora</taxon>
    </lineage>
</organism>
<evidence type="ECO:0000256" key="3">
    <source>
        <dbReference type="ARBA" id="ARBA00022741"/>
    </source>
</evidence>
<dbReference type="InterPro" id="IPR046165">
    <property type="entry name" value="DUF6167"/>
</dbReference>
<dbReference type="Gene3D" id="1.10.3710.10">
    <property type="entry name" value="DNA polymerase III clamp loader subunits, C-terminal domain"/>
    <property type="match status" value="1"/>
</dbReference>
<dbReference type="SMART" id="SM00382">
    <property type="entry name" value="AAA"/>
    <property type="match status" value="1"/>
</dbReference>
<dbReference type="Pfam" id="PF19664">
    <property type="entry name" value="DUF6167"/>
    <property type="match status" value="1"/>
</dbReference>
<feature type="compositionally biased region" description="Basic and acidic residues" evidence="5">
    <location>
        <begin position="1"/>
        <end position="15"/>
    </location>
</feature>
<dbReference type="Gene3D" id="1.10.8.60">
    <property type="match status" value="1"/>
</dbReference>
<evidence type="ECO:0000313" key="8">
    <source>
        <dbReference type="Proteomes" id="UP001151287"/>
    </source>
</evidence>
<dbReference type="GO" id="GO:0016887">
    <property type="term" value="F:ATP hydrolysis activity"/>
    <property type="evidence" value="ECO:0007669"/>
    <property type="project" value="InterPro"/>
</dbReference>
<feature type="compositionally biased region" description="Low complexity" evidence="5">
    <location>
        <begin position="631"/>
        <end position="641"/>
    </location>
</feature>
<dbReference type="AlphaFoldDB" id="A0A9P9Z8I8"/>
<dbReference type="GO" id="GO:0003677">
    <property type="term" value="F:DNA binding"/>
    <property type="evidence" value="ECO:0007669"/>
    <property type="project" value="InterPro"/>
</dbReference>
<dbReference type="Pfam" id="PF00004">
    <property type="entry name" value="AAA"/>
    <property type="match status" value="1"/>
</dbReference>
<feature type="region of interest" description="Disordered" evidence="5">
    <location>
        <begin position="703"/>
        <end position="750"/>
    </location>
</feature>
<dbReference type="FunFam" id="1.10.3710.10:FF:000003">
    <property type="entry name" value="ATPase, AAA family protein"/>
    <property type="match status" value="1"/>
</dbReference>
<feature type="compositionally biased region" description="Low complexity" evidence="5">
    <location>
        <begin position="552"/>
        <end position="565"/>
    </location>
</feature>
<dbReference type="SUPFAM" id="SSF48019">
    <property type="entry name" value="post-AAA+ oligomerization domain-like"/>
    <property type="match status" value="1"/>
</dbReference>
<feature type="domain" description="AAA+ ATPase" evidence="6">
    <location>
        <begin position="135"/>
        <end position="251"/>
    </location>
</feature>
<dbReference type="GO" id="GO:0006261">
    <property type="term" value="P:DNA-templated DNA replication"/>
    <property type="evidence" value="ECO:0007669"/>
    <property type="project" value="TreeGrafter"/>
</dbReference>
<feature type="region of interest" description="Disordered" evidence="5">
    <location>
        <begin position="520"/>
        <end position="641"/>
    </location>
</feature>
<keyword evidence="3" id="KW-0547">Nucleotide-binding</keyword>
<keyword evidence="8" id="KW-1185">Reference proteome</keyword>
<keyword evidence="4" id="KW-0067">ATP-binding</keyword>
<evidence type="ECO:0000256" key="1">
    <source>
        <dbReference type="ARBA" id="ARBA00002386"/>
    </source>
</evidence>
<dbReference type="PANTHER" id="PTHR13779:SF7">
    <property type="entry name" value="ATPASE WRNIP1"/>
    <property type="match status" value="1"/>
</dbReference>
<dbReference type="FunFam" id="3.40.50.300:FF:000345">
    <property type="entry name" value="AAA family ATPase"/>
    <property type="match status" value="1"/>
</dbReference>
<feature type="region of interest" description="Disordered" evidence="5">
    <location>
        <begin position="1"/>
        <end position="28"/>
    </location>
</feature>
<dbReference type="Gene3D" id="3.40.50.300">
    <property type="entry name" value="P-loop containing nucleotide triphosphate hydrolases"/>
    <property type="match status" value="1"/>
</dbReference>
<dbReference type="InterPro" id="IPR032423">
    <property type="entry name" value="AAA_assoc_2"/>
</dbReference>